<keyword evidence="1" id="KW-0812">Transmembrane</keyword>
<keyword evidence="1" id="KW-1133">Transmembrane helix</keyword>
<organism evidence="2 3">
    <name type="scientific">Paenibacillus macquariensis</name>
    <dbReference type="NCBI Taxonomy" id="948756"/>
    <lineage>
        <taxon>Bacteria</taxon>
        <taxon>Bacillati</taxon>
        <taxon>Bacillota</taxon>
        <taxon>Bacilli</taxon>
        <taxon>Bacillales</taxon>
        <taxon>Paenibacillaceae</taxon>
        <taxon>Paenibacillus</taxon>
    </lineage>
</organism>
<keyword evidence="3" id="KW-1185">Reference proteome</keyword>
<evidence type="ECO:0000313" key="2">
    <source>
        <dbReference type="EMBL" id="SIQ33828.1"/>
    </source>
</evidence>
<comment type="caution">
    <text evidence="2">The sequence shown here is derived from an EMBL/GenBank/DDBJ whole genome shotgun (WGS) entry which is preliminary data.</text>
</comment>
<dbReference type="EMBL" id="FTNK01000001">
    <property type="protein sequence ID" value="SIQ33828.1"/>
    <property type="molecule type" value="Genomic_DNA"/>
</dbReference>
<accession>A0ABY1JKB7</accession>
<evidence type="ECO:0000256" key="1">
    <source>
        <dbReference type="SAM" id="Phobius"/>
    </source>
</evidence>
<evidence type="ECO:0000313" key="3">
    <source>
        <dbReference type="Proteomes" id="UP000186666"/>
    </source>
</evidence>
<protein>
    <submittedName>
        <fullName evidence="2">Uncharacterized protein</fullName>
    </submittedName>
</protein>
<sequence>MEGFASILILLSMFGVFLSLIGTVKGSIKLLKIKGRKNSSFLLIACFVLFIIGGSLLPVDDSTVAQTNTSQKEKSVVTQAGNAKSTAISEASNSDGIKPTENKKVVVLPSKEVQKVTETLTAPTGVCCSS</sequence>
<proteinExistence type="predicted"/>
<feature type="transmembrane region" description="Helical" evidence="1">
    <location>
        <begin position="6"/>
        <end position="28"/>
    </location>
</feature>
<name>A0ABY1JKB7_9BACL</name>
<gene>
    <name evidence="2" type="ORF">SAMN05421578_101282</name>
</gene>
<reference evidence="2 3" key="1">
    <citation type="submission" date="2017-01" db="EMBL/GenBank/DDBJ databases">
        <authorList>
            <person name="Varghese N."/>
            <person name="Submissions S."/>
        </authorList>
    </citation>
    <scope>NUCLEOTIDE SEQUENCE [LARGE SCALE GENOMIC DNA]</scope>
    <source>
        <strain evidence="2 3">ATCC 23464</strain>
    </source>
</reference>
<keyword evidence="1" id="KW-0472">Membrane</keyword>
<dbReference type="Proteomes" id="UP000186666">
    <property type="component" value="Unassembled WGS sequence"/>
</dbReference>
<feature type="transmembrane region" description="Helical" evidence="1">
    <location>
        <begin position="40"/>
        <end position="59"/>
    </location>
</feature>
<dbReference type="RefSeq" id="WP_068589958.1">
    <property type="nucleotide sequence ID" value="NZ_FTNK01000001.1"/>
</dbReference>